<reference evidence="3" key="1">
    <citation type="submission" date="2021-07" db="EMBL/GenBank/DDBJ databases">
        <authorList>
            <person name="Catto M.A."/>
            <person name="Jacobson A."/>
            <person name="Kennedy G."/>
            <person name="Labadie P."/>
            <person name="Hunt B.G."/>
            <person name="Srinivasan R."/>
        </authorList>
    </citation>
    <scope>NUCLEOTIDE SEQUENCE</scope>
    <source>
        <strain evidence="3">PL_HMW_Pooled</strain>
        <tissue evidence="3">Head</tissue>
    </source>
</reference>
<dbReference type="GO" id="GO:0046983">
    <property type="term" value="F:protein dimerization activity"/>
    <property type="evidence" value="ECO:0007669"/>
    <property type="project" value="InterPro"/>
</dbReference>
<accession>A0AAE1H996</accession>
<dbReference type="InterPro" id="IPR052958">
    <property type="entry name" value="IFN-induced_PKR_regulator"/>
</dbReference>
<evidence type="ECO:0000313" key="4">
    <source>
        <dbReference type="Proteomes" id="UP001219518"/>
    </source>
</evidence>
<proteinExistence type="predicted"/>
<feature type="coiled-coil region" evidence="1">
    <location>
        <begin position="317"/>
        <end position="344"/>
    </location>
</feature>
<keyword evidence="4" id="KW-1185">Reference proteome</keyword>
<protein>
    <submittedName>
        <fullName evidence="3">52 kDa repressor of the inhibitor of the protein kinase</fullName>
    </submittedName>
</protein>
<evidence type="ECO:0000256" key="1">
    <source>
        <dbReference type="SAM" id="Coils"/>
    </source>
</evidence>
<evidence type="ECO:0000313" key="3">
    <source>
        <dbReference type="EMBL" id="KAK3917126.1"/>
    </source>
</evidence>
<reference evidence="3" key="2">
    <citation type="journal article" date="2023" name="BMC Genomics">
        <title>Pest status, molecular evolution, and epigenetic factors derived from the genome assembly of Frankliniella fusca, a thysanopteran phytovirus vector.</title>
        <authorList>
            <person name="Catto M.A."/>
            <person name="Labadie P.E."/>
            <person name="Jacobson A.L."/>
            <person name="Kennedy G.G."/>
            <person name="Srinivasan R."/>
            <person name="Hunt B.G."/>
        </authorList>
    </citation>
    <scope>NUCLEOTIDE SEQUENCE</scope>
    <source>
        <strain evidence="3">PL_HMW_Pooled</strain>
    </source>
</reference>
<organism evidence="3 4">
    <name type="scientific">Frankliniella fusca</name>
    <dbReference type="NCBI Taxonomy" id="407009"/>
    <lineage>
        <taxon>Eukaryota</taxon>
        <taxon>Metazoa</taxon>
        <taxon>Ecdysozoa</taxon>
        <taxon>Arthropoda</taxon>
        <taxon>Hexapoda</taxon>
        <taxon>Insecta</taxon>
        <taxon>Pterygota</taxon>
        <taxon>Neoptera</taxon>
        <taxon>Paraneoptera</taxon>
        <taxon>Thysanoptera</taxon>
        <taxon>Terebrantia</taxon>
        <taxon>Thripoidea</taxon>
        <taxon>Thripidae</taxon>
        <taxon>Frankliniella</taxon>
    </lineage>
</organism>
<dbReference type="AlphaFoldDB" id="A0AAE1H996"/>
<gene>
    <name evidence="3" type="ORF">KUF71_006745</name>
</gene>
<keyword evidence="1" id="KW-0175">Coiled coil</keyword>
<dbReference type="InterPro" id="IPR008906">
    <property type="entry name" value="HATC_C_dom"/>
</dbReference>
<dbReference type="PANTHER" id="PTHR46289">
    <property type="entry name" value="52 KDA REPRESSOR OF THE INHIBITOR OF THE PROTEIN KINASE-LIKE PROTEIN-RELATED"/>
    <property type="match status" value="1"/>
</dbReference>
<comment type="caution">
    <text evidence="3">The sequence shown here is derived from an EMBL/GenBank/DDBJ whole genome shotgun (WGS) entry which is preliminary data.</text>
</comment>
<evidence type="ECO:0000259" key="2">
    <source>
        <dbReference type="Pfam" id="PF05699"/>
    </source>
</evidence>
<dbReference type="EMBL" id="JAHWGI010000685">
    <property type="protein sequence ID" value="KAK3917126.1"/>
    <property type="molecule type" value="Genomic_DNA"/>
</dbReference>
<dbReference type="PANTHER" id="PTHR46289:SF14">
    <property type="entry name" value="DUF4371 DOMAIN-CONTAINING PROTEIN"/>
    <property type="match status" value="1"/>
</dbReference>
<feature type="domain" description="HAT C-terminal dimerisation" evidence="2">
    <location>
        <begin position="487"/>
        <end position="546"/>
    </location>
</feature>
<dbReference type="SUPFAM" id="SSF53098">
    <property type="entry name" value="Ribonuclease H-like"/>
    <property type="match status" value="1"/>
</dbReference>
<name>A0AAE1H996_9NEOP</name>
<dbReference type="Proteomes" id="UP001219518">
    <property type="component" value="Unassembled WGS sequence"/>
</dbReference>
<sequence length="571" mass="64771">MNRGNFLELMTFRKECGDIRVAQHLETAGKRNLYQSKVIQNDIIQGCGEEIVATIMERISTTKYYSILFDETPDINHLSQLSLFKHVVREDFLRFVDGRQVLEEMQVREYDDARDPDDVEDEDDDGVDAETEDIEQSLTGVNLGKVVVQCMLRIGLNPNYCVGIGADGCSVNTSENVGAIQEIQKTAVNAVRAPCQNHILNLSISKASVVPAVKKAVHKHRPRDHRRLVKTFHRCLPKLCETRWVERHEAVQVFHDGFSEVTAALHSICKWKDTDSSGKANTLITVIHQPEFIVTLVCLRDVLSSTVSLSRFLQKEVIDMEQALNAVQDTISVLEEKRRNSEEMFGVLFQEAEDLAKEHDIDLQNLPRSAGRGRHPTADAESFYRQTVYNAMIDNIVVDLKLRLSPEVLECFKLNLLIPSVMLEDENGAKAALEHYAEKYESLLETPRSTLLHKLKAEWGLWRARWLRHKDQNKVIPSTCIGSIDECDADLFPIIRELLLVLLALPSSIATAELSFSTLRRLKTYLRSVMKNDRLNGLALLAVHRDIPVDKEKVIDRFAAKNLKGKQKLAI</sequence>
<dbReference type="Pfam" id="PF05699">
    <property type="entry name" value="Dimer_Tnp_hAT"/>
    <property type="match status" value="1"/>
</dbReference>
<dbReference type="InterPro" id="IPR012337">
    <property type="entry name" value="RNaseH-like_sf"/>
</dbReference>